<dbReference type="Proteomes" id="UP001445335">
    <property type="component" value="Unassembled WGS sequence"/>
</dbReference>
<comment type="caution">
    <text evidence="8">The sequence shown here is derived from an EMBL/GenBank/DDBJ whole genome shotgun (WGS) entry which is preliminary data.</text>
</comment>
<accession>A0AAW1RLH6</accession>
<evidence type="ECO:0000256" key="3">
    <source>
        <dbReference type="ARBA" id="ARBA00022989"/>
    </source>
</evidence>
<feature type="transmembrane region" description="Helical" evidence="6">
    <location>
        <begin position="427"/>
        <end position="449"/>
    </location>
</feature>
<dbReference type="PANTHER" id="PTHR24064">
    <property type="entry name" value="SOLUTE CARRIER FAMILY 22 MEMBER"/>
    <property type="match status" value="1"/>
</dbReference>
<reference evidence="8 9" key="1">
    <citation type="journal article" date="2024" name="Nat. Commun.">
        <title>Phylogenomics reveals the evolutionary origins of lichenization in chlorophyte algae.</title>
        <authorList>
            <person name="Puginier C."/>
            <person name="Libourel C."/>
            <person name="Otte J."/>
            <person name="Skaloud P."/>
            <person name="Haon M."/>
            <person name="Grisel S."/>
            <person name="Petersen M."/>
            <person name="Berrin J.G."/>
            <person name="Delaux P.M."/>
            <person name="Dal Grande F."/>
            <person name="Keller J."/>
        </authorList>
    </citation>
    <scope>NUCLEOTIDE SEQUENCE [LARGE SCALE GENOMIC DNA]</scope>
    <source>
        <strain evidence="8 9">SAG 245.80</strain>
    </source>
</reference>
<dbReference type="GO" id="GO:0022857">
    <property type="term" value="F:transmembrane transporter activity"/>
    <property type="evidence" value="ECO:0007669"/>
    <property type="project" value="InterPro"/>
</dbReference>
<dbReference type="Pfam" id="PF00083">
    <property type="entry name" value="Sugar_tr"/>
    <property type="match status" value="1"/>
</dbReference>
<feature type="region of interest" description="Disordered" evidence="5">
    <location>
        <begin position="497"/>
        <end position="516"/>
    </location>
</feature>
<evidence type="ECO:0000256" key="6">
    <source>
        <dbReference type="SAM" id="Phobius"/>
    </source>
</evidence>
<keyword evidence="2 6" id="KW-0812">Transmembrane</keyword>
<evidence type="ECO:0000313" key="8">
    <source>
        <dbReference type="EMBL" id="KAK9834041.1"/>
    </source>
</evidence>
<dbReference type="PROSITE" id="PS50850">
    <property type="entry name" value="MFS"/>
    <property type="match status" value="1"/>
</dbReference>
<feature type="transmembrane region" description="Helical" evidence="6">
    <location>
        <begin position="176"/>
        <end position="196"/>
    </location>
</feature>
<evidence type="ECO:0000259" key="7">
    <source>
        <dbReference type="PROSITE" id="PS50850"/>
    </source>
</evidence>
<evidence type="ECO:0000256" key="2">
    <source>
        <dbReference type="ARBA" id="ARBA00022692"/>
    </source>
</evidence>
<keyword evidence="9" id="KW-1185">Reference proteome</keyword>
<feature type="compositionally biased region" description="Gly residues" evidence="5">
    <location>
        <begin position="531"/>
        <end position="540"/>
    </location>
</feature>
<evidence type="ECO:0000256" key="1">
    <source>
        <dbReference type="ARBA" id="ARBA00004141"/>
    </source>
</evidence>
<evidence type="ECO:0000313" key="9">
    <source>
        <dbReference type="Proteomes" id="UP001445335"/>
    </source>
</evidence>
<dbReference type="InterPro" id="IPR020846">
    <property type="entry name" value="MFS_dom"/>
</dbReference>
<dbReference type="SUPFAM" id="SSF103473">
    <property type="entry name" value="MFS general substrate transporter"/>
    <property type="match status" value="1"/>
</dbReference>
<feature type="domain" description="Major facilitator superfamily (MFS) profile" evidence="7">
    <location>
        <begin position="47"/>
        <end position="485"/>
    </location>
</feature>
<name>A0AAW1RLH6_9CHLO</name>
<organism evidence="8 9">
    <name type="scientific">Elliptochloris bilobata</name>
    <dbReference type="NCBI Taxonomy" id="381761"/>
    <lineage>
        <taxon>Eukaryota</taxon>
        <taxon>Viridiplantae</taxon>
        <taxon>Chlorophyta</taxon>
        <taxon>core chlorophytes</taxon>
        <taxon>Trebouxiophyceae</taxon>
        <taxon>Trebouxiophyceae incertae sedis</taxon>
        <taxon>Elliptochloris clade</taxon>
        <taxon>Elliptochloris</taxon>
    </lineage>
</organism>
<evidence type="ECO:0000256" key="4">
    <source>
        <dbReference type="ARBA" id="ARBA00023136"/>
    </source>
</evidence>
<evidence type="ECO:0000256" key="5">
    <source>
        <dbReference type="SAM" id="MobiDB-lite"/>
    </source>
</evidence>
<feature type="transmembrane region" description="Helical" evidence="6">
    <location>
        <begin position="314"/>
        <end position="335"/>
    </location>
</feature>
<dbReference type="AlphaFoldDB" id="A0AAW1RLH6"/>
<feature type="compositionally biased region" description="Low complexity" evidence="5">
    <location>
        <begin position="497"/>
        <end position="507"/>
    </location>
</feature>
<sequence>MRAADVSALTPREELTLDEALRIVGECGAGQAYIYGLVGLALVASSLQNFLTIFAALDPLRQGLVACIGEDAACAQALAQPLPDVCGLERSAWRWTYEGYSTTSEWDLVCGDAWKRHVVQAAFFLGWLGGGAGFGWLADDFGRRRALGAACAMAALFGAASALAPAFWWYVVVRGLTGAGASGVAAVAFLVATEAVGASSQGAASVAALAISAAGAALLPALGRVLPYWRGETFAAACVTAAFLLCLLPSVPESPRWLLHRGRKGDATAALAAIASRNRSHLPDAPLADGYAAAAARRGLSDVLANGRLRRRMALLLLAWLCLSLMYFCVALLVAELPGSAYLNVLFLFLIEPPALGLAIVAADHLGRRATFAALLLEGGAATLLCAATSGRAQLVLAVVGRVGCAGGLGLAQVYSSELFPDTVRSAALKACSLAAGMGGLAAPALLWAGERVGARVGAHLLPFLAAGSAVLAAGLAATALPETLGATPARTIQEMGAAAAPTSGSPGPSGGRGRFRLAPLRHMFRSSRGTAGGAGGGSGVQLPGPHAPLRGPSDLDEP</sequence>
<feature type="transmembrane region" description="Helical" evidence="6">
    <location>
        <begin position="32"/>
        <end position="56"/>
    </location>
</feature>
<feature type="transmembrane region" description="Helical" evidence="6">
    <location>
        <begin position="396"/>
        <end position="415"/>
    </location>
</feature>
<dbReference type="GO" id="GO:0016020">
    <property type="term" value="C:membrane"/>
    <property type="evidence" value="ECO:0007669"/>
    <property type="project" value="UniProtKB-SubCell"/>
</dbReference>
<feature type="region of interest" description="Disordered" evidence="5">
    <location>
        <begin position="527"/>
        <end position="559"/>
    </location>
</feature>
<feature type="transmembrane region" description="Helical" evidence="6">
    <location>
        <begin position="461"/>
        <end position="481"/>
    </location>
</feature>
<feature type="transmembrane region" description="Helical" evidence="6">
    <location>
        <begin position="118"/>
        <end position="138"/>
    </location>
</feature>
<keyword evidence="4 6" id="KW-0472">Membrane</keyword>
<dbReference type="InterPro" id="IPR036259">
    <property type="entry name" value="MFS_trans_sf"/>
</dbReference>
<dbReference type="PROSITE" id="PS00216">
    <property type="entry name" value="SUGAR_TRANSPORT_1"/>
    <property type="match status" value="1"/>
</dbReference>
<feature type="transmembrane region" description="Helical" evidence="6">
    <location>
        <begin position="234"/>
        <end position="251"/>
    </location>
</feature>
<feature type="transmembrane region" description="Helical" evidence="6">
    <location>
        <begin position="150"/>
        <end position="170"/>
    </location>
</feature>
<comment type="subcellular location">
    <subcellularLocation>
        <location evidence="1">Membrane</location>
        <topology evidence="1">Multi-pass membrane protein</topology>
    </subcellularLocation>
</comment>
<dbReference type="InterPro" id="IPR005829">
    <property type="entry name" value="Sugar_transporter_CS"/>
</dbReference>
<dbReference type="Gene3D" id="1.20.1250.20">
    <property type="entry name" value="MFS general substrate transporter like domains"/>
    <property type="match status" value="1"/>
</dbReference>
<dbReference type="EMBL" id="JALJOU010000034">
    <property type="protein sequence ID" value="KAK9834041.1"/>
    <property type="molecule type" value="Genomic_DNA"/>
</dbReference>
<protein>
    <recommendedName>
        <fullName evidence="7">Major facilitator superfamily (MFS) profile domain-containing protein</fullName>
    </recommendedName>
</protein>
<proteinExistence type="predicted"/>
<feature type="transmembrane region" description="Helical" evidence="6">
    <location>
        <begin position="203"/>
        <end position="222"/>
    </location>
</feature>
<keyword evidence="3 6" id="KW-1133">Transmembrane helix</keyword>
<feature type="transmembrane region" description="Helical" evidence="6">
    <location>
        <begin position="341"/>
        <end position="363"/>
    </location>
</feature>
<dbReference type="InterPro" id="IPR005828">
    <property type="entry name" value="MFS_sugar_transport-like"/>
</dbReference>
<gene>
    <name evidence="8" type="ORF">WJX81_005257</name>
</gene>